<dbReference type="Proteomes" id="UP000192342">
    <property type="component" value="Unassembled WGS sequence"/>
</dbReference>
<gene>
    <name evidence="11" type="ORF">ATO7_09237</name>
</gene>
<dbReference type="InterPro" id="IPR005580">
    <property type="entry name" value="DbpA/CsdA_RNA-bd_dom"/>
</dbReference>
<dbReference type="InterPro" id="IPR011545">
    <property type="entry name" value="DEAD/DEAH_box_helicase_dom"/>
</dbReference>
<keyword evidence="1 7" id="KW-0547">Nucleotide-binding</keyword>
<keyword evidence="12" id="KW-1185">Reference proteome</keyword>
<name>A0A1Y1SET4_9GAMM</name>
<dbReference type="SMART" id="SM00487">
    <property type="entry name" value="DEXDc"/>
    <property type="match status" value="1"/>
</dbReference>
<dbReference type="SUPFAM" id="SSF52540">
    <property type="entry name" value="P-loop containing nucleoside triphosphate hydrolases"/>
    <property type="match status" value="1"/>
</dbReference>
<dbReference type="GO" id="GO:0016787">
    <property type="term" value="F:hydrolase activity"/>
    <property type="evidence" value="ECO:0007669"/>
    <property type="project" value="UniProtKB-KW"/>
</dbReference>
<dbReference type="InterPro" id="IPR014001">
    <property type="entry name" value="Helicase_ATP-bd"/>
</dbReference>
<evidence type="ECO:0000256" key="6">
    <source>
        <dbReference type="PROSITE-ProRule" id="PRU00552"/>
    </source>
</evidence>
<dbReference type="OrthoDB" id="9805696at2"/>
<dbReference type="AlphaFoldDB" id="A0A1Y1SET4"/>
<dbReference type="PROSITE" id="PS00039">
    <property type="entry name" value="DEAD_ATP_HELICASE"/>
    <property type="match status" value="1"/>
</dbReference>
<evidence type="ECO:0000313" key="11">
    <source>
        <dbReference type="EMBL" id="ORE87213.1"/>
    </source>
</evidence>
<dbReference type="Gene3D" id="3.40.50.300">
    <property type="entry name" value="P-loop containing nucleotide triphosphate hydrolases"/>
    <property type="match status" value="2"/>
</dbReference>
<evidence type="ECO:0000256" key="4">
    <source>
        <dbReference type="ARBA" id="ARBA00022840"/>
    </source>
</evidence>
<dbReference type="Pfam" id="PF00270">
    <property type="entry name" value="DEAD"/>
    <property type="match status" value="1"/>
</dbReference>
<comment type="caution">
    <text evidence="11">The sequence shown here is derived from an EMBL/GenBank/DDBJ whole genome shotgun (WGS) entry which is preliminary data.</text>
</comment>
<feature type="domain" description="DEAD-box RNA helicase Q" evidence="10">
    <location>
        <begin position="2"/>
        <end position="30"/>
    </location>
</feature>
<evidence type="ECO:0000256" key="1">
    <source>
        <dbReference type="ARBA" id="ARBA00022741"/>
    </source>
</evidence>
<reference evidence="11 12" key="1">
    <citation type="submission" date="2013-04" db="EMBL/GenBank/DDBJ databases">
        <title>Oceanococcus atlanticus 22II-S10r2 Genome Sequencing.</title>
        <authorList>
            <person name="Lai Q."/>
            <person name="Li G."/>
            <person name="Shao Z."/>
        </authorList>
    </citation>
    <scope>NUCLEOTIDE SEQUENCE [LARGE SCALE GENOMIC DNA]</scope>
    <source>
        <strain evidence="11 12">22II-S10r2</strain>
    </source>
</reference>
<evidence type="ECO:0000256" key="5">
    <source>
        <dbReference type="ARBA" id="ARBA00038437"/>
    </source>
</evidence>
<evidence type="ECO:0000313" key="12">
    <source>
        <dbReference type="Proteomes" id="UP000192342"/>
    </source>
</evidence>
<dbReference type="PANTHER" id="PTHR47959">
    <property type="entry name" value="ATP-DEPENDENT RNA HELICASE RHLE-RELATED"/>
    <property type="match status" value="1"/>
</dbReference>
<dbReference type="GO" id="GO:0003676">
    <property type="term" value="F:nucleic acid binding"/>
    <property type="evidence" value="ECO:0007669"/>
    <property type="project" value="InterPro"/>
</dbReference>
<feature type="short sequence motif" description="Q motif" evidence="6">
    <location>
        <begin position="2"/>
        <end position="30"/>
    </location>
</feature>
<accession>A0A1Y1SET4</accession>
<dbReference type="Gene3D" id="3.30.70.330">
    <property type="match status" value="1"/>
</dbReference>
<protein>
    <submittedName>
        <fullName evidence="11">ATP-dependent RNA helicase DbpA</fullName>
    </submittedName>
</protein>
<dbReference type="InterPro" id="IPR027417">
    <property type="entry name" value="P-loop_NTPase"/>
</dbReference>
<dbReference type="Pfam" id="PF03880">
    <property type="entry name" value="DbpA"/>
    <property type="match status" value="1"/>
</dbReference>
<dbReference type="GO" id="GO:0003724">
    <property type="term" value="F:RNA helicase activity"/>
    <property type="evidence" value="ECO:0007669"/>
    <property type="project" value="InterPro"/>
</dbReference>
<dbReference type="GO" id="GO:0005524">
    <property type="term" value="F:ATP binding"/>
    <property type="evidence" value="ECO:0007669"/>
    <property type="project" value="UniProtKB-KW"/>
</dbReference>
<dbReference type="STRING" id="1317117.ATO7_09237"/>
<dbReference type="PROSITE" id="PS51192">
    <property type="entry name" value="HELICASE_ATP_BIND_1"/>
    <property type="match status" value="1"/>
</dbReference>
<dbReference type="InterPro" id="IPR044742">
    <property type="entry name" value="DEAD/DEAH_RhlB"/>
</dbReference>
<keyword evidence="2 7" id="KW-0378">Hydrolase</keyword>
<feature type="domain" description="Helicase ATP-binding" evidence="8">
    <location>
        <begin position="33"/>
        <end position="204"/>
    </location>
</feature>
<dbReference type="PROSITE" id="PS51195">
    <property type="entry name" value="Q_MOTIF"/>
    <property type="match status" value="1"/>
</dbReference>
<evidence type="ECO:0000256" key="7">
    <source>
        <dbReference type="RuleBase" id="RU000492"/>
    </source>
</evidence>
<dbReference type="InterPro" id="IPR014014">
    <property type="entry name" value="RNA_helicase_DEAD_Q_motif"/>
</dbReference>
<dbReference type="CDD" id="cd18787">
    <property type="entry name" value="SF2_C_DEAD"/>
    <property type="match status" value="1"/>
</dbReference>
<feature type="domain" description="Helicase C-terminal" evidence="9">
    <location>
        <begin position="214"/>
        <end position="376"/>
    </location>
</feature>
<dbReference type="InterPro" id="IPR050079">
    <property type="entry name" value="DEAD_box_RNA_helicase"/>
</dbReference>
<dbReference type="PROSITE" id="PS51194">
    <property type="entry name" value="HELICASE_CTER"/>
    <property type="match status" value="1"/>
</dbReference>
<dbReference type="PANTHER" id="PTHR47959:SF1">
    <property type="entry name" value="ATP-DEPENDENT RNA HELICASE DBPA"/>
    <property type="match status" value="1"/>
</dbReference>
<dbReference type="InterPro" id="IPR012677">
    <property type="entry name" value="Nucleotide-bd_a/b_plait_sf"/>
</dbReference>
<evidence type="ECO:0000256" key="2">
    <source>
        <dbReference type="ARBA" id="ARBA00022801"/>
    </source>
</evidence>
<dbReference type="InterPro" id="IPR001650">
    <property type="entry name" value="Helicase_C-like"/>
</dbReference>
<evidence type="ECO:0000256" key="3">
    <source>
        <dbReference type="ARBA" id="ARBA00022806"/>
    </source>
</evidence>
<organism evidence="11 12">
    <name type="scientific">Oceanococcus atlanticus</name>
    <dbReference type="NCBI Taxonomy" id="1317117"/>
    <lineage>
        <taxon>Bacteria</taxon>
        <taxon>Pseudomonadati</taxon>
        <taxon>Pseudomonadota</taxon>
        <taxon>Gammaproteobacteria</taxon>
        <taxon>Chromatiales</taxon>
        <taxon>Oceanococcaceae</taxon>
        <taxon>Oceanococcus</taxon>
    </lineage>
</organism>
<dbReference type="InterPro" id="IPR000629">
    <property type="entry name" value="RNA-helicase_DEAD-box_CS"/>
</dbReference>
<dbReference type="EMBL" id="AQQV01000002">
    <property type="protein sequence ID" value="ORE87213.1"/>
    <property type="molecule type" value="Genomic_DNA"/>
</dbReference>
<proteinExistence type="inferred from homology"/>
<evidence type="ECO:0000259" key="10">
    <source>
        <dbReference type="PROSITE" id="PS51195"/>
    </source>
</evidence>
<comment type="similarity">
    <text evidence="5 7">Belongs to the DEAD box helicase family.</text>
</comment>
<evidence type="ECO:0000259" key="8">
    <source>
        <dbReference type="PROSITE" id="PS51192"/>
    </source>
</evidence>
<keyword evidence="4 7" id="KW-0067">ATP-binding</keyword>
<keyword evidence="3 7" id="KW-0347">Helicase</keyword>
<sequence length="456" mass="49094">MSRFADIALPAALHQALDQLGYETATPVQAQTVPPMLQGHDVLVQAKTGSGKTAAFGLALLATLQSDNTQLQGLILCPTRELAEQVSKELRALARFVPNIKILSLCGGVSVRVQLASLSHEPHIVVGTPGRIQDLIKRGALPLDGLSTVILDEADRMLDMGFIEPIKSILEGTPSRRKTWLFSATYTDDIRAISSAFQRTPTDIAIAEPPSTTAITQHFYKAEKADKLPALSALLTTHKPHSCLVFCNTKIDTRDVAAQLQQRGYSALALHGDLDQRDRDETVVQFANGSCQVLVATDVASRGLHFEGLPMVIAYELPHDPAVHVHRIGRTGRAGETGLACTLVSGREQARMPAVEKALGKPLAWAELPAAQPGRPAPQPKMKTLIIDAGRKDKLRPGDILGALTGAGGLDGQDVGKIDVFATRAYVAVSQRRARATASALRQAKIKGRKFRIREL</sequence>
<dbReference type="NCBIfam" id="NF008744">
    <property type="entry name" value="PRK11776.1"/>
    <property type="match status" value="1"/>
</dbReference>
<dbReference type="RefSeq" id="WP_083561422.1">
    <property type="nucleotide sequence ID" value="NZ_AQQV01000002.1"/>
</dbReference>
<dbReference type="Pfam" id="PF00271">
    <property type="entry name" value="Helicase_C"/>
    <property type="match status" value="1"/>
</dbReference>
<dbReference type="SMART" id="SM00490">
    <property type="entry name" value="HELICc"/>
    <property type="match status" value="1"/>
</dbReference>
<evidence type="ECO:0000259" key="9">
    <source>
        <dbReference type="PROSITE" id="PS51194"/>
    </source>
</evidence>
<dbReference type="GO" id="GO:0005829">
    <property type="term" value="C:cytosol"/>
    <property type="evidence" value="ECO:0007669"/>
    <property type="project" value="TreeGrafter"/>
</dbReference>
<dbReference type="CDD" id="cd00268">
    <property type="entry name" value="DEADc"/>
    <property type="match status" value="1"/>
</dbReference>